<feature type="short sequence motif" description="DGA/G" evidence="4">
    <location>
        <begin position="162"/>
        <end position="164"/>
    </location>
</feature>
<keyword evidence="1 4" id="KW-0378">Hydrolase</keyword>
<dbReference type="PROSITE" id="PS51635">
    <property type="entry name" value="PNPLA"/>
    <property type="match status" value="1"/>
</dbReference>
<protein>
    <submittedName>
        <fullName evidence="6">Patatin family protein</fullName>
    </submittedName>
</protein>
<dbReference type="InterPro" id="IPR037483">
    <property type="entry name" value="YjjU-like"/>
</dbReference>
<dbReference type="InterPro" id="IPR002641">
    <property type="entry name" value="PNPLA_dom"/>
</dbReference>
<dbReference type="EMBL" id="MASJ01000039">
    <property type="protein sequence ID" value="OCS82848.1"/>
    <property type="molecule type" value="Genomic_DNA"/>
</dbReference>
<keyword evidence="3 4" id="KW-0443">Lipid metabolism</keyword>
<dbReference type="InterPro" id="IPR016035">
    <property type="entry name" value="Acyl_Trfase/lysoPLipase"/>
</dbReference>
<dbReference type="STRING" id="33978.A6M13_05465"/>
<feature type="domain" description="PNPLA" evidence="5">
    <location>
        <begin position="8"/>
        <end position="175"/>
    </location>
</feature>
<dbReference type="Pfam" id="PF01734">
    <property type="entry name" value="Patatin"/>
    <property type="match status" value="1"/>
</dbReference>
<evidence type="ECO:0000256" key="1">
    <source>
        <dbReference type="ARBA" id="ARBA00022801"/>
    </source>
</evidence>
<evidence type="ECO:0000313" key="7">
    <source>
        <dbReference type="Proteomes" id="UP000093199"/>
    </source>
</evidence>
<dbReference type="PANTHER" id="PTHR14226">
    <property type="entry name" value="NEUROPATHY TARGET ESTERASE/SWISS CHEESE D.MELANOGASTER"/>
    <property type="match status" value="1"/>
</dbReference>
<keyword evidence="2 4" id="KW-0442">Lipid degradation</keyword>
<reference evidence="6 7" key="1">
    <citation type="submission" date="2016-07" db="EMBL/GenBank/DDBJ databases">
        <title>Caryophanon tenue genome sequencing.</title>
        <authorList>
            <person name="Verma A."/>
            <person name="Pal Y."/>
            <person name="Krishnamurthi S."/>
        </authorList>
    </citation>
    <scope>NUCLEOTIDE SEQUENCE [LARGE SCALE GENOMIC DNA]</scope>
    <source>
        <strain evidence="6 7">DSM 14152</strain>
    </source>
</reference>
<dbReference type="SUPFAM" id="SSF52151">
    <property type="entry name" value="FabD/lysophospholipase-like"/>
    <property type="match status" value="1"/>
</dbReference>
<dbReference type="InterPro" id="IPR050301">
    <property type="entry name" value="NTE"/>
</dbReference>
<comment type="caution">
    <text evidence="6">The sequence shown here is derived from an EMBL/GenBank/DDBJ whole genome shotgun (WGS) entry which is preliminary data.</text>
</comment>
<dbReference type="Gene3D" id="3.40.1090.10">
    <property type="entry name" value="Cytosolic phospholipase A2 catalytic domain"/>
    <property type="match status" value="2"/>
</dbReference>
<dbReference type="Pfam" id="PF19890">
    <property type="entry name" value="DUF6363"/>
    <property type="match status" value="1"/>
</dbReference>
<feature type="active site" description="Nucleophile" evidence="4">
    <location>
        <position position="41"/>
    </location>
</feature>
<dbReference type="RefSeq" id="WP_066547386.1">
    <property type="nucleotide sequence ID" value="NZ_MASJ01000039.1"/>
</dbReference>
<dbReference type="CDD" id="cd07208">
    <property type="entry name" value="Pat_hypo_Ecoli_yjju_like"/>
    <property type="match status" value="1"/>
</dbReference>
<sequence length="285" mass="33372">MERQHPSLILEGGTFRTVYTAGVLDYFLERDFHMPYVLGISAGAISACSYVSKQKERTFRVIANYRNDKRYIGVGNFLKKDRSYFGLDFSYNIIPNQIDYFDWATFTQHEGEVLFGVTNAYTGNVEYMNAKDMDEQNMMLRATCAIPILFPEIKLNGIPYYDGGLSEPIPIKRAIADQYDRHVLVLTQPEGYEKKLDRSSKWVIKLFEKKYPKLAEQMKHRAERYNETIAEINRLEQAGDAFVFRPQYALNSFEKDRFILKRSYDMGYDLAKARFDDLQYFMHSK</sequence>
<evidence type="ECO:0000259" key="5">
    <source>
        <dbReference type="PROSITE" id="PS51635"/>
    </source>
</evidence>
<dbReference type="PANTHER" id="PTHR14226:SF25">
    <property type="entry name" value="PHOSPHOESTERASE"/>
    <property type="match status" value="1"/>
</dbReference>
<dbReference type="InterPro" id="IPR045943">
    <property type="entry name" value="DUF6363"/>
</dbReference>
<evidence type="ECO:0000256" key="3">
    <source>
        <dbReference type="ARBA" id="ARBA00023098"/>
    </source>
</evidence>
<accession>A0A1C0Y6R6</accession>
<comment type="caution">
    <text evidence="4">Lacks conserved residue(s) required for the propagation of feature annotation.</text>
</comment>
<name>A0A1C0Y6R6_9BACL</name>
<keyword evidence="7" id="KW-1185">Reference proteome</keyword>
<evidence type="ECO:0000256" key="4">
    <source>
        <dbReference type="PROSITE-ProRule" id="PRU01161"/>
    </source>
</evidence>
<feature type="short sequence motif" description="GXSXG" evidence="4">
    <location>
        <begin position="39"/>
        <end position="43"/>
    </location>
</feature>
<dbReference type="OrthoDB" id="9802424at2"/>
<organism evidence="6 7">
    <name type="scientific">Caryophanon tenue</name>
    <dbReference type="NCBI Taxonomy" id="33978"/>
    <lineage>
        <taxon>Bacteria</taxon>
        <taxon>Bacillati</taxon>
        <taxon>Bacillota</taxon>
        <taxon>Bacilli</taxon>
        <taxon>Bacillales</taxon>
        <taxon>Caryophanaceae</taxon>
        <taxon>Caryophanon</taxon>
    </lineage>
</organism>
<dbReference type="Proteomes" id="UP000093199">
    <property type="component" value="Unassembled WGS sequence"/>
</dbReference>
<feature type="active site" description="Proton acceptor" evidence="4">
    <location>
        <position position="162"/>
    </location>
</feature>
<proteinExistence type="predicted"/>
<dbReference type="GO" id="GO:0016042">
    <property type="term" value="P:lipid catabolic process"/>
    <property type="evidence" value="ECO:0007669"/>
    <property type="project" value="UniProtKB-UniRule"/>
</dbReference>
<dbReference type="AlphaFoldDB" id="A0A1C0Y6R6"/>
<evidence type="ECO:0000256" key="2">
    <source>
        <dbReference type="ARBA" id="ARBA00022963"/>
    </source>
</evidence>
<evidence type="ECO:0000313" key="6">
    <source>
        <dbReference type="EMBL" id="OCS82848.1"/>
    </source>
</evidence>
<dbReference type="GO" id="GO:0016787">
    <property type="term" value="F:hydrolase activity"/>
    <property type="evidence" value="ECO:0007669"/>
    <property type="project" value="UniProtKB-UniRule"/>
</dbReference>
<gene>
    <name evidence="6" type="ORF">A6M13_05465</name>
</gene>